<feature type="compositionally biased region" description="Low complexity" evidence="1">
    <location>
        <begin position="44"/>
        <end position="53"/>
    </location>
</feature>
<evidence type="ECO:0000313" key="2">
    <source>
        <dbReference type="EMBL" id="KAH3665546.1"/>
    </source>
</evidence>
<keyword evidence="3" id="KW-1185">Reference proteome</keyword>
<sequence length="142" mass="15973">MYPKADCEPLSLEAWRRCVRKSDSRRQVDPERGPQRALYNSTQRDSAAARDSALDGAARPFVERDVVENIGQNELFIVAVVERGSGDKRAIEEDVTEEEQDWGVLQHCSGTLESGELVEFGSVRFIQSSVADRPAKRAQFHH</sequence>
<dbReference type="AlphaFoldDB" id="A0A9P8P5Q5"/>
<dbReference type="Proteomes" id="UP000769157">
    <property type="component" value="Unassembled WGS sequence"/>
</dbReference>
<dbReference type="RefSeq" id="XP_046060750.1">
    <property type="nucleotide sequence ID" value="XM_046204736.1"/>
</dbReference>
<feature type="compositionally biased region" description="Basic and acidic residues" evidence="1">
    <location>
        <begin position="22"/>
        <end position="34"/>
    </location>
</feature>
<protein>
    <submittedName>
        <fullName evidence="2">Uncharacterized protein</fullName>
    </submittedName>
</protein>
<dbReference type="GeneID" id="70235697"/>
<evidence type="ECO:0000313" key="3">
    <source>
        <dbReference type="Proteomes" id="UP000769157"/>
    </source>
</evidence>
<reference evidence="2" key="2">
    <citation type="submission" date="2021-01" db="EMBL/GenBank/DDBJ databases">
        <authorList>
            <person name="Schikora-Tamarit M.A."/>
        </authorList>
    </citation>
    <scope>NUCLEOTIDE SEQUENCE</scope>
    <source>
        <strain evidence="2">CBS6075</strain>
    </source>
</reference>
<gene>
    <name evidence="2" type="ORF">OGAPHI_003732</name>
</gene>
<name>A0A9P8P5Q5_9ASCO</name>
<dbReference type="EMBL" id="JAEUBE010000295">
    <property type="protein sequence ID" value="KAH3665546.1"/>
    <property type="molecule type" value="Genomic_DNA"/>
</dbReference>
<organism evidence="2 3">
    <name type="scientific">Ogataea philodendri</name>
    <dbReference type="NCBI Taxonomy" id="1378263"/>
    <lineage>
        <taxon>Eukaryota</taxon>
        <taxon>Fungi</taxon>
        <taxon>Dikarya</taxon>
        <taxon>Ascomycota</taxon>
        <taxon>Saccharomycotina</taxon>
        <taxon>Pichiomycetes</taxon>
        <taxon>Pichiales</taxon>
        <taxon>Pichiaceae</taxon>
        <taxon>Ogataea</taxon>
    </lineage>
</organism>
<evidence type="ECO:0000256" key="1">
    <source>
        <dbReference type="SAM" id="MobiDB-lite"/>
    </source>
</evidence>
<proteinExistence type="predicted"/>
<feature type="region of interest" description="Disordered" evidence="1">
    <location>
        <begin position="22"/>
        <end position="53"/>
    </location>
</feature>
<accession>A0A9P8P5Q5</accession>
<comment type="caution">
    <text evidence="2">The sequence shown here is derived from an EMBL/GenBank/DDBJ whole genome shotgun (WGS) entry which is preliminary data.</text>
</comment>
<reference evidence="2" key="1">
    <citation type="journal article" date="2021" name="Open Biol.">
        <title>Shared evolutionary footprints suggest mitochondrial oxidative damage underlies multiple complex I losses in fungi.</title>
        <authorList>
            <person name="Schikora-Tamarit M.A."/>
            <person name="Marcet-Houben M."/>
            <person name="Nosek J."/>
            <person name="Gabaldon T."/>
        </authorList>
    </citation>
    <scope>NUCLEOTIDE SEQUENCE</scope>
    <source>
        <strain evidence="2">CBS6075</strain>
    </source>
</reference>